<dbReference type="PANTHER" id="PTHR33303">
    <property type="entry name" value="CYTOPLASMIC PROTEIN-RELATED"/>
    <property type="match status" value="1"/>
</dbReference>
<sequence>MPAEFNKVAAEAVVVLGASPKPERYSYKAVKLLAEYGHKVLPVNPYHREVAGIPCVASVAQLREKIDTVSVYVRAELLARDLAQLIALSPRRVIFNPGTESKEMMRALAVSGIRCEEACTLVLLRTGQF</sequence>
<name>A0ABP7X3N1_9GAMM</name>
<dbReference type="EMBL" id="BAABDM010000008">
    <property type="protein sequence ID" value="GAA4103423.1"/>
    <property type="molecule type" value="Genomic_DNA"/>
</dbReference>
<dbReference type="InterPro" id="IPR036291">
    <property type="entry name" value="NAD(P)-bd_dom_sf"/>
</dbReference>
<keyword evidence="3" id="KW-1185">Reference proteome</keyword>
<dbReference type="PANTHER" id="PTHR33303:SF2">
    <property type="entry name" value="COA-BINDING DOMAIN-CONTAINING PROTEIN"/>
    <property type="match status" value="1"/>
</dbReference>
<dbReference type="SUPFAM" id="SSF51735">
    <property type="entry name" value="NAD(P)-binding Rossmann-fold domains"/>
    <property type="match status" value="1"/>
</dbReference>
<dbReference type="Pfam" id="PF13380">
    <property type="entry name" value="CoA_binding_2"/>
    <property type="match status" value="1"/>
</dbReference>
<dbReference type="InterPro" id="IPR003781">
    <property type="entry name" value="CoA-bd"/>
</dbReference>
<accession>A0ABP7X3N1</accession>
<dbReference type="RefSeq" id="WP_344937926.1">
    <property type="nucleotide sequence ID" value="NZ_BAABDM010000008.1"/>
</dbReference>
<evidence type="ECO:0000313" key="2">
    <source>
        <dbReference type="EMBL" id="GAA4103423.1"/>
    </source>
</evidence>
<dbReference type="SMART" id="SM00881">
    <property type="entry name" value="CoA_binding"/>
    <property type="match status" value="1"/>
</dbReference>
<proteinExistence type="predicted"/>
<feature type="domain" description="CoA-binding" evidence="1">
    <location>
        <begin position="7"/>
        <end position="99"/>
    </location>
</feature>
<evidence type="ECO:0000259" key="1">
    <source>
        <dbReference type="SMART" id="SM00881"/>
    </source>
</evidence>
<organism evidence="2 3">
    <name type="scientific">Zhongshania borealis</name>
    <dbReference type="NCBI Taxonomy" id="889488"/>
    <lineage>
        <taxon>Bacteria</taxon>
        <taxon>Pseudomonadati</taxon>
        <taxon>Pseudomonadota</taxon>
        <taxon>Gammaproteobacteria</taxon>
        <taxon>Cellvibrionales</taxon>
        <taxon>Spongiibacteraceae</taxon>
        <taxon>Zhongshania</taxon>
    </lineage>
</organism>
<gene>
    <name evidence="2" type="ORF">GCM10022414_31720</name>
</gene>
<protein>
    <submittedName>
        <fullName evidence="2">CoA-binding protein</fullName>
    </submittedName>
</protein>
<evidence type="ECO:0000313" key="3">
    <source>
        <dbReference type="Proteomes" id="UP001500392"/>
    </source>
</evidence>
<reference evidence="3" key="1">
    <citation type="journal article" date="2019" name="Int. J. Syst. Evol. Microbiol.">
        <title>The Global Catalogue of Microorganisms (GCM) 10K type strain sequencing project: providing services to taxonomists for standard genome sequencing and annotation.</title>
        <authorList>
            <consortium name="The Broad Institute Genomics Platform"/>
            <consortium name="The Broad Institute Genome Sequencing Center for Infectious Disease"/>
            <person name="Wu L."/>
            <person name="Ma J."/>
        </authorList>
    </citation>
    <scope>NUCLEOTIDE SEQUENCE [LARGE SCALE GENOMIC DNA]</scope>
    <source>
        <strain evidence="3">JCM 17304</strain>
    </source>
</reference>
<dbReference type="Proteomes" id="UP001500392">
    <property type="component" value="Unassembled WGS sequence"/>
</dbReference>
<dbReference type="Gene3D" id="3.40.50.720">
    <property type="entry name" value="NAD(P)-binding Rossmann-like Domain"/>
    <property type="match status" value="1"/>
</dbReference>
<comment type="caution">
    <text evidence="2">The sequence shown here is derived from an EMBL/GenBank/DDBJ whole genome shotgun (WGS) entry which is preliminary data.</text>
</comment>